<dbReference type="EMBL" id="FNHU01000016">
    <property type="protein sequence ID" value="SDN17435.1"/>
    <property type="molecule type" value="Genomic_DNA"/>
</dbReference>
<organism evidence="2 3">
    <name type="scientific">Actinomyces ruminicola</name>
    <dbReference type="NCBI Taxonomy" id="332524"/>
    <lineage>
        <taxon>Bacteria</taxon>
        <taxon>Bacillati</taxon>
        <taxon>Actinomycetota</taxon>
        <taxon>Actinomycetes</taxon>
        <taxon>Actinomycetales</taxon>
        <taxon>Actinomycetaceae</taxon>
        <taxon>Actinomyces</taxon>
    </lineage>
</organism>
<accession>A0A1G9Z8G3</accession>
<proteinExistence type="predicted"/>
<evidence type="ECO:0000313" key="3">
    <source>
        <dbReference type="Proteomes" id="UP000199671"/>
    </source>
</evidence>
<reference evidence="2 3" key="1">
    <citation type="submission" date="2016-10" db="EMBL/GenBank/DDBJ databases">
        <authorList>
            <person name="de Groot N.N."/>
        </authorList>
    </citation>
    <scope>NUCLEOTIDE SEQUENCE [LARGE SCALE GENOMIC DNA]</scope>
    <source>
        <strain evidence="2 3">KPR-7B</strain>
    </source>
</reference>
<dbReference type="Proteomes" id="UP000199671">
    <property type="component" value="Unassembled WGS sequence"/>
</dbReference>
<keyword evidence="1" id="KW-1133">Transmembrane helix</keyword>
<evidence type="ECO:0000313" key="2">
    <source>
        <dbReference type="EMBL" id="SDN17435.1"/>
    </source>
</evidence>
<evidence type="ECO:0008006" key="4">
    <source>
        <dbReference type="Google" id="ProtNLM"/>
    </source>
</evidence>
<evidence type="ECO:0000256" key="1">
    <source>
        <dbReference type="SAM" id="Phobius"/>
    </source>
</evidence>
<keyword evidence="1" id="KW-0812">Transmembrane</keyword>
<feature type="transmembrane region" description="Helical" evidence="1">
    <location>
        <begin position="47"/>
        <end position="69"/>
    </location>
</feature>
<gene>
    <name evidence="2" type="ORF">SAMN04487766_11641</name>
</gene>
<feature type="transmembrane region" description="Helical" evidence="1">
    <location>
        <begin position="75"/>
        <end position="101"/>
    </location>
</feature>
<protein>
    <recommendedName>
        <fullName evidence="4">DUF4870 domain-containing protein</fullName>
    </recommendedName>
</protein>
<dbReference type="AlphaFoldDB" id="A0A1G9Z8G3"/>
<dbReference type="OrthoDB" id="3254773at2"/>
<keyword evidence="1" id="KW-0472">Membrane</keyword>
<sequence length="118" mass="12710">MGLIVFMMIPGLGSIVASIAMIAVGLRCRRRPEPMRTNGTAAASWGINYLLATLIFPGGFFLTLIEVLPADSGGFFPWGALGLAWMLISLFHVIICIAFGVRASRGKVVPFRGIPFIK</sequence>
<feature type="transmembrane region" description="Helical" evidence="1">
    <location>
        <begin position="6"/>
        <end position="26"/>
    </location>
</feature>
<name>A0A1G9Z8G3_9ACTO</name>